<evidence type="ECO:0000313" key="8">
    <source>
        <dbReference type="EMBL" id="KAA8492523.1"/>
    </source>
</evidence>
<name>A0A5J4YP94_PORPP</name>
<evidence type="ECO:0000256" key="5">
    <source>
        <dbReference type="PROSITE-ProRule" id="PRU00723"/>
    </source>
</evidence>
<dbReference type="InterPro" id="IPR000571">
    <property type="entry name" value="Znf_CCCH"/>
</dbReference>
<dbReference type="FunFam" id="4.10.1000.10:FF:000001">
    <property type="entry name" value="zinc finger CCCH domain-containing protein 15-like"/>
    <property type="match status" value="1"/>
</dbReference>
<keyword evidence="1 5" id="KW-0479">Metal-binding</keyword>
<dbReference type="SMART" id="SM00356">
    <property type="entry name" value="ZnF_C3H1"/>
    <property type="match status" value="2"/>
</dbReference>
<protein>
    <submittedName>
        <fullName evidence="8">mRNA decay activator protein ZFP36L1</fullName>
    </submittedName>
</protein>
<dbReference type="SUPFAM" id="SSF90229">
    <property type="entry name" value="CCCH zinc finger"/>
    <property type="match status" value="2"/>
</dbReference>
<dbReference type="PANTHER" id="PTHR12547">
    <property type="entry name" value="CCCH ZINC FINGER/TIS11-RELATED"/>
    <property type="match status" value="1"/>
</dbReference>
<gene>
    <name evidence="8" type="ORF">FVE85_8030</name>
</gene>
<evidence type="ECO:0000256" key="2">
    <source>
        <dbReference type="ARBA" id="ARBA00022737"/>
    </source>
</evidence>
<keyword evidence="2" id="KW-0677">Repeat</keyword>
<feature type="zinc finger region" description="C3H1-type" evidence="5">
    <location>
        <begin position="456"/>
        <end position="484"/>
    </location>
</feature>
<dbReference type="InterPro" id="IPR045877">
    <property type="entry name" value="ZFP36-like"/>
</dbReference>
<feature type="zinc finger region" description="C3H1-type" evidence="5">
    <location>
        <begin position="418"/>
        <end position="446"/>
    </location>
</feature>
<sequence>MVSSMREWVGEYDRQSRKQTEGGMWHGVVTMVNTSENGSDESAARNSGNSTKASFAMVTAAPGSKQNSSKNGDAHKNAGARGTTYAGVLQAHVQPEPELLSRAQQAKSMVQEPAQPQYAEVVMRQVEQKHQQSVAPDKAAVSAATALAAGTPLAEPVAVQTCSEAVPMTAPLQSIQPVIAAEEVLTEPAQAHEPRILPSPEYDTLIPNSSVFEPPEGAAPPTMALFRSPAVTGGPGASYEQHNFSSMVDQKQPQHQSWYVLQHHGMGIGTGMDSVGGVSPSYSSAGAAAAAAPSMGSLWTLGGVATGTLGGNGMYGLFDDSNAHAPGAGRMRASRSMALHQNLAYQHQQQHQYPLDVGPSGQRPRGRSNEIRVGGPVVGHGHMSMQAMQAQSPDLTHGPVSSLGGGVFAGDSRINKELFKTELCHSFMETGSCRYGSHCQFAHGEIELRPVQRHPKYKTKACKNFSETGSCPYGIRCRFIHTEQGGFRGLDVEALMSMQSLSLKDEPGDLTADGTAGQVASGGRVHAAGLPGLPGLPFVASANGATSNGPSSSAGSIVDPSEASELGTDSRPRLPFFVKLEED</sequence>
<accession>A0A5J4YP94</accession>
<proteinExistence type="predicted"/>
<keyword evidence="4 5" id="KW-0862">Zinc</keyword>
<evidence type="ECO:0000256" key="4">
    <source>
        <dbReference type="ARBA" id="ARBA00022833"/>
    </source>
</evidence>
<dbReference type="PROSITE" id="PS50103">
    <property type="entry name" value="ZF_C3H1"/>
    <property type="match status" value="2"/>
</dbReference>
<comment type="caution">
    <text evidence="8">The sequence shown here is derived from an EMBL/GenBank/DDBJ whole genome shotgun (WGS) entry which is preliminary data.</text>
</comment>
<feature type="region of interest" description="Disordered" evidence="6">
    <location>
        <begin position="60"/>
        <end position="80"/>
    </location>
</feature>
<keyword evidence="9" id="KW-1185">Reference proteome</keyword>
<feature type="region of interest" description="Disordered" evidence="6">
    <location>
        <begin position="544"/>
        <end position="583"/>
    </location>
</feature>
<keyword evidence="3 5" id="KW-0863">Zinc-finger</keyword>
<evidence type="ECO:0000256" key="3">
    <source>
        <dbReference type="ARBA" id="ARBA00022771"/>
    </source>
</evidence>
<evidence type="ECO:0000259" key="7">
    <source>
        <dbReference type="PROSITE" id="PS50103"/>
    </source>
</evidence>
<organism evidence="8 9">
    <name type="scientific">Porphyridium purpureum</name>
    <name type="common">Red alga</name>
    <name type="synonym">Porphyridium cruentum</name>
    <dbReference type="NCBI Taxonomy" id="35688"/>
    <lineage>
        <taxon>Eukaryota</taxon>
        <taxon>Rhodophyta</taxon>
        <taxon>Bangiophyceae</taxon>
        <taxon>Porphyridiales</taxon>
        <taxon>Porphyridiaceae</taxon>
        <taxon>Porphyridium</taxon>
    </lineage>
</organism>
<evidence type="ECO:0000313" key="9">
    <source>
        <dbReference type="Proteomes" id="UP000324585"/>
    </source>
</evidence>
<feature type="compositionally biased region" description="Polar residues" evidence="6">
    <location>
        <begin position="544"/>
        <end position="555"/>
    </location>
</feature>
<evidence type="ECO:0000256" key="6">
    <source>
        <dbReference type="SAM" id="MobiDB-lite"/>
    </source>
</evidence>
<dbReference type="InterPro" id="IPR036855">
    <property type="entry name" value="Znf_CCCH_sf"/>
</dbReference>
<dbReference type="Pfam" id="PF00642">
    <property type="entry name" value="zf-CCCH"/>
    <property type="match status" value="2"/>
</dbReference>
<dbReference type="OrthoDB" id="410307at2759"/>
<dbReference type="FunFam" id="4.10.1000.10:FF:000002">
    <property type="entry name" value="Zinc finger protein 36, C3H1 type-like 1"/>
    <property type="match status" value="1"/>
</dbReference>
<dbReference type="GO" id="GO:0003729">
    <property type="term" value="F:mRNA binding"/>
    <property type="evidence" value="ECO:0007669"/>
    <property type="project" value="InterPro"/>
</dbReference>
<dbReference type="Gene3D" id="4.10.1000.10">
    <property type="entry name" value="Zinc finger, CCCH-type"/>
    <property type="match status" value="2"/>
</dbReference>
<dbReference type="Proteomes" id="UP000324585">
    <property type="component" value="Unassembled WGS sequence"/>
</dbReference>
<dbReference type="EMBL" id="VRMN01000009">
    <property type="protein sequence ID" value="KAA8492523.1"/>
    <property type="molecule type" value="Genomic_DNA"/>
</dbReference>
<feature type="domain" description="C3H1-type" evidence="7">
    <location>
        <begin position="456"/>
        <end position="484"/>
    </location>
</feature>
<feature type="compositionally biased region" description="Basic and acidic residues" evidence="6">
    <location>
        <begin position="8"/>
        <end position="20"/>
    </location>
</feature>
<dbReference type="AlphaFoldDB" id="A0A5J4YP94"/>
<feature type="domain" description="C3H1-type" evidence="7">
    <location>
        <begin position="418"/>
        <end position="446"/>
    </location>
</feature>
<dbReference type="PANTHER" id="PTHR12547:SF18">
    <property type="entry name" value="PROTEIN TIS11"/>
    <property type="match status" value="1"/>
</dbReference>
<reference evidence="9" key="1">
    <citation type="journal article" date="2019" name="Nat. Commun.">
        <title>Expansion of phycobilisome linker gene families in mesophilic red algae.</title>
        <authorList>
            <person name="Lee J."/>
            <person name="Kim D."/>
            <person name="Bhattacharya D."/>
            <person name="Yoon H.S."/>
        </authorList>
    </citation>
    <scope>NUCLEOTIDE SEQUENCE [LARGE SCALE GENOMIC DNA]</scope>
    <source>
        <strain evidence="9">CCMP 1328</strain>
    </source>
</reference>
<dbReference type="GO" id="GO:0008270">
    <property type="term" value="F:zinc ion binding"/>
    <property type="evidence" value="ECO:0007669"/>
    <property type="project" value="UniProtKB-KW"/>
</dbReference>
<feature type="region of interest" description="Disordered" evidence="6">
    <location>
        <begin position="1"/>
        <end position="24"/>
    </location>
</feature>
<evidence type="ECO:0000256" key="1">
    <source>
        <dbReference type="ARBA" id="ARBA00022723"/>
    </source>
</evidence>